<feature type="active site" evidence="10">
    <location>
        <position position="142"/>
    </location>
</feature>
<feature type="active site" evidence="10">
    <location>
        <position position="13"/>
    </location>
</feature>
<accession>A0A8J6U0V6</accession>
<dbReference type="NCBIfam" id="TIGR00154">
    <property type="entry name" value="ispE"/>
    <property type="match status" value="1"/>
</dbReference>
<comment type="function">
    <text evidence="10">Catalyzes the phosphorylation of the position 2 hydroxy group of 4-diphosphocytidyl-2C-methyl-D-erythritol.</text>
</comment>
<evidence type="ECO:0000259" key="12">
    <source>
        <dbReference type="Pfam" id="PF08544"/>
    </source>
</evidence>
<sequence length="290" mass="30680">MQRFSVAEHAPAKINLALHVVGRRDDGYHLLESLVVFTAFGDRIVVSPAEEDSFVVRGHFAAHVPLDDGNLVLRARDALRAAFPEQSAGPVAIELEKHLPAASGIGGGSSDAAATLRALDRFWNLGAGEARLQALGLPLGADLPMCVAARPLIAAGIGEHTQMLDAFPPLHIVLVNPGVAVGTPDVFRALTQRDNPPLPPFDTADALQDWLHRTRNDLEQPARSVAAEIGETLDALKDHGAGFARMSGSGATCFGLFTDAAAAEAAAAGIAEAWPYWFVAATQTLHKDRD</sequence>
<dbReference type="Gene3D" id="3.30.230.10">
    <property type="match status" value="1"/>
</dbReference>
<feature type="binding site" evidence="10">
    <location>
        <begin position="100"/>
        <end position="110"/>
    </location>
    <ligand>
        <name>ATP</name>
        <dbReference type="ChEBI" id="CHEBI:30616"/>
    </ligand>
</feature>
<reference evidence="13" key="1">
    <citation type="submission" date="2020-09" db="EMBL/GenBank/DDBJ databases">
        <title>Genome seq and assembly of Tianweitania sp.</title>
        <authorList>
            <person name="Chhetri G."/>
        </authorList>
    </citation>
    <scope>NUCLEOTIDE SEQUENCE</scope>
    <source>
        <strain evidence="13">Rool2</strain>
    </source>
</reference>
<dbReference type="PIRSF" id="PIRSF010376">
    <property type="entry name" value="IspE"/>
    <property type="match status" value="1"/>
</dbReference>
<dbReference type="EC" id="2.7.1.148" evidence="2 10"/>
<evidence type="ECO:0000256" key="6">
    <source>
        <dbReference type="ARBA" id="ARBA00022777"/>
    </source>
</evidence>
<dbReference type="Gene3D" id="3.30.70.890">
    <property type="entry name" value="GHMP kinase, C-terminal domain"/>
    <property type="match status" value="1"/>
</dbReference>
<dbReference type="Proteomes" id="UP000643405">
    <property type="component" value="Unassembled WGS sequence"/>
</dbReference>
<comment type="pathway">
    <text evidence="10">Isoprenoid biosynthesis; isopentenyl diphosphate biosynthesis via DXP pathway; isopentenyl diphosphate from 1-deoxy-D-xylulose 5-phosphate: step 3/6.</text>
</comment>
<evidence type="ECO:0000256" key="9">
    <source>
        <dbReference type="ARBA" id="ARBA00032554"/>
    </source>
</evidence>
<evidence type="ECO:0000256" key="3">
    <source>
        <dbReference type="ARBA" id="ARBA00017473"/>
    </source>
</evidence>
<evidence type="ECO:0000256" key="7">
    <source>
        <dbReference type="ARBA" id="ARBA00022840"/>
    </source>
</evidence>
<name>A0A8J6U0V6_9HYPH</name>
<keyword evidence="6 10" id="KW-0418">Kinase</keyword>
<dbReference type="GO" id="GO:0050515">
    <property type="term" value="F:4-(cytidine 5'-diphospho)-2-C-methyl-D-erythritol kinase activity"/>
    <property type="evidence" value="ECO:0007669"/>
    <property type="project" value="UniProtKB-UniRule"/>
</dbReference>
<feature type="domain" description="GHMP kinase N-terminal" evidence="11">
    <location>
        <begin position="70"/>
        <end position="147"/>
    </location>
</feature>
<evidence type="ECO:0000256" key="4">
    <source>
        <dbReference type="ARBA" id="ARBA00022679"/>
    </source>
</evidence>
<comment type="similarity">
    <text evidence="1 10">Belongs to the GHMP kinase family. IspE subfamily.</text>
</comment>
<dbReference type="InterPro" id="IPR014721">
    <property type="entry name" value="Ribsml_uS5_D2-typ_fold_subgr"/>
</dbReference>
<evidence type="ECO:0000256" key="1">
    <source>
        <dbReference type="ARBA" id="ARBA00009684"/>
    </source>
</evidence>
<evidence type="ECO:0000256" key="8">
    <source>
        <dbReference type="ARBA" id="ARBA00023229"/>
    </source>
</evidence>
<evidence type="ECO:0000313" key="13">
    <source>
        <dbReference type="EMBL" id="MBD0416066.1"/>
    </source>
</evidence>
<comment type="caution">
    <text evidence="13">The sequence shown here is derived from an EMBL/GenBank/DDBJ whole genome shotgun (WGS) entry which is preliminary data.</text>
</comment>
<dbReference type="PANTHER" id="PTHR43527">
    <property type="entry name" value="4-DIPHOSPHOCYTIDYL-2-C-METHYL-D-ERYTHRITOL KINASE, CHLOROPLASTIC"/>
    <property type="match status" value="1"/>
</dbReference>
<dbReference type="GO" id="GO:0005524">
    <property type="term" value="F:ATP binding"/>
    <property type="evidence" value="ECO:0007669"/>
    <property type="project" value="UniProtKB-UniRule"/>
</dbReference>
<dbReference type="AlphaFoldDB" id="A0A8J6U0V6"/>
<keyword evidence="7 10" id="KW-0067">ATP-binding</keyword>
<dbReference type="UniPathway" id="UPA00056">
    <property type="reaction ID" value="UER00094"/>
</dbReference>
<evidence type="ECO:0000259" key="11">
    <source>
        <dbReference type="Pfam" id="PF00288"/>
    </source>
</evidence>
<evidence type="ECO:0000256" key="10">
    <source>
        <dbReference type="HAMAP-Rule" id="MF_00061"/>
    </source>
</evidence>
<gene>
    <name evidence="10" type="primary">ispE</name>
    <name evidence="13" type="ORF">ICI42_15525</name>
</gene>
<evidence type="ECO:0000256" key="5">
    <source>
        <dbReference type="ARBA" id="ARBA00022741"/>
    </source>
</evidence>
<dbReference type="Pfam" id="PF00288">
    <property type="entry name" value="GHMP_kinases_N"/>
    <property type="match status" value="1"/>
</dbReference>
<dbReference type="Pfam" id="PF08544">
    <property type="entry name" value="GHMP_kinases_C"/>
    <property type="match status" value="1"/>
</dbReference>
<dbReference type="EMBL" id="JACVVX010000004">
    <property type="protein sequence ID" value="MBD0416066.1"/>
    <property type="molecule type" value="Genomic_DNA"/>
</dbReference>
<proteinExistence type="inferred from homology"/>
<evidence type="ECO:0000313" key="14">
    <source>
        <dbReference type="Proteomes" id="UP000643405"/>
    </source>
</evidence>
<dbReference type="InterPro" id="IPR013750">
    <property type="entry name" value="GHMP_kinase_C_dom"/>
</dbReference>
<dbReference type="InterPro" id="IPR036554">
    <property type="entry name" value="GHMP_kinase_C_sf"/>
</dbReference>
<keyword evidence="14" id="KW-1185">Reference proteome</keyword>
<dbReference type="GO" id="GO:0019288">
    <property type="term" value="P:isopentenyl diphosphate biosynthetic process, methylerythritol 4-phosphate pathway"/>
    <property type="evidence" value="ECO:0007669"/>
    <property type="project" value="UniProtKB-UniRule"/>
</dbReference>
<dbReference type="InterPro" id="IPR006204">
    <property type="entry name" value="GHMP_kinase_N_dom"/>
</dbReference>
<comment type="catalytic activity">
    <reaction evidence="10">
        <text>4-CDP-2-C-methyl-D-erythritol + ATP = 4-CDP-2-C-methyl-D-erythritol 2-phosphate + ADP + H(+)</text>
        <dbReference type="Rhea" id="RHEA:18437"/>
        <dbReference type="ChEBI" id="CHEBI:15378"/>
        <dbReference type="ChEBI" id="CHEBI:30616"/>
        <dbReference type="ChEBI" id="CHEBI:57823"/>
        <dbReference type="ChEBI" id="CHEBI:57919"/>
        <dbReference type="ChEBI" id="CHEBI:456216"/>
        <dbReference type="EC" id="2.7.1.148"/>
    </reaction>
</comment>
<evidence type="ECO:0000256" key="2">
    <source>
        <dbReference type="ARBA" id="ARBA00012052"/>
    </source>
</evidence>
<dbReference type="NCBIfam" id="NF011202">
    <property type="entry name" value="PRK14608.1"/>
    <property type="match status" value="1"/>
</dbReference>
<dbReference type="HAMAP" id="MF_00061">
    <property type="entry name" value="IspE"/>
    <property type="match status" value="1"/>
</dbReference>
<dbReference type="SUPFAM" id="SSF55060">
    <property type="entry name" value="GHMP Kinase, C-terminal domain"/>
    <property type="match status" value="1"/>
</dbReference>
<organism evidence="13 14">
    <name type="scientific">Oryzicola mucosus</name>
    <dbReference type="NCBI Taxonomy" id="2767425"/>
    <lineage>
        <taxon>Bacteria</taxon>
        <taxon>Pseudomonadati</taxon>
        <taxon>Pseudomonadota</taxon>
        <taxon>Alphaproteobacteria</taxon>
        <taxon>Hyphomicrobiales</taxon>
        <taxon>Phyllobacteriaceae</taxon>
        <taxon>Oryzicola</taxon>
    </lineage>
</organism>
<dbReference type="InterPro" id="IPR020568">
    <property type="entry name" value="Ribosomal_Su5_D2-typ_SF"/>
</dbReference>
<protein>
    <recommendedName>
        <fullName evidence="3 10">4-diphosphocytidyl-2-C-methyl-D-erythritol kinase</fullName>
        <shortName evidence="10">CMK</shortName>
        <ecNumber evidence="2 10">2.7.1.148</ecNumber>
    </recommendedName>
    <alternativeName>
        <fullName evidence="9 10">4-(cytidine-5'-diphospho)-2-C-methyl-D-erythritol kinase</fullName>
    </alternativeName>
</protein>
<dbReference type="PANTHER" id="PTHR43527:SF2">
    <property type="entry name" value="4-DIPHOSPHOCYTIDYL-2-C-METHYL-D-ERYTHRITOL KINASE, CHLOROPLASTIC"/>
    <property type="match status" value="1"/>
</dbReference>
<dbReference type="SUPFAM" id="SSF54211">
    <property type="entry name" value="Ribosomal protein S5 domain 2-like"/>
    <property type="match status" value="1"/>
</dbReference>
<dbReference type="GO" id="GO:0016114">
    <property type="term" value="P:terpenoid biosynthetic process"/>
    <property type="evidence" value="ECO:0007669"/>
    <property type="project" value="UniProtKB-UniRule"/>
</dbReference>
<feature type="domain" description="GHMP kinase C-terminal" evidence="12">
    <location>
        <begin position="211"/>
        <end position="274"/>
    </location>
</feature>
<keyword evidence="4 10" id="KW-0808">Transferase</keyword>
<dbReference type="InterPro" id="IPR004424">
    <property type="entry name" value="IspE"/>
</dbReference>
<keyword evidence="8 10" id="KW-0414">Isoprene biosynthesis</keyword>
<keyword evidence="5 10" id="KW-0547">Nucleotide-binding</keyword>